<evidence type="ECO:0000256" key="3">
    <source>
        <dbReference type="SAM" id="MobiDB-lite"/>
    </source>
</evidence>
<dbReference type="InterPro" id="IPR050493">
    <property type="entry name" value="FAD-dep_Monooxygenase_BioMet"/>
</dbReference>
<keyword evidence="5" id="KW-1185">Reference proteome</keyword>
<evidence type="ECO:0000256" key="1">
    <source>
        <dbReference type="ARBA" id="ARBA00023002"/>
    </source>
</evidence>
<dbReference type="SUPFAM" id="SSF51905">
    <property type="entry name" value="FAD/NAD(P)-binding domain"/>
    <property type="match status" value="1"/>
</dbReference>
<accession>A0A448Z3F1</accession>
<keyword evidence="1" id="KW-0560">Oxidoreductase</keyword>
<dbReference type="PANTHER" id="PTHR13789:SF309">
    <property type="entry name" value="PUTATIVE (AFU_ORTHOLOGUE AFUA_6G14510)-RELATED"/>
    <property type="match status" value="1"/>
</dbReference>
<dbReference type="GO" id="GO:0004497">
    <property type="term" value="F:monooxygenase activity"/>
    <property type="evidence" value="ECO:0007669"/>
    <property type="project" value="UniProtKB-KW"/>
</dbReference>
<dbReference type="InterPro" id="IPR036188">
    <property type="entry name" value="FAD/NAD-bd_sf"/>
</dbReference>
<protein>
    <recommendedName>
        <fullName evidence="6">FAD-binding domain-containing protein</fullName>
    </recommendedName>
</protein>
<dbReference type="Gene3D" id="3.50.50.60">
    <property type="entry name" value="FAD/NAD(P)-binding domain"/>
    <property type="match status" value="2"/>
</dbReference>
<dbReference type="AlphaFoldDB" id="A0A448Z3F1"/>
<dbReference type="Gene3D" id="3.30.9.30">
    <property type="match status" value="2"/>
</dbReference>
<keyword evidence="2" id="KW-0503">Monooxygenase</keyword>
<reference evidence="4 5" key="1">
    <citation type="submission" date="2019-01" db="EMBL/GenBank/DDBJ databases">
        <authorList>
            <person name="Ferrante I. M."/>
        </authorList>
    </citation>
    <scope>NUCLEOTIDE SEQUENCE [LARGE SCALE GENOMIC DNA]</scope>
    <source>
        <strain evidence="4 5">B856</strain>
    </source>
</reference>
<dbReference type="EMBL" id="CAACVS010000095">
    <property type="protein sequence ID" value="VEU36596.1"/>
    <property type="molecule type" value="Genomic_DNA"/>
</dbReference>
<dbReference type="PANTHER" id="PTHR13789">
    <property type="entry name" value="MONOOXYGENASE"/>
    <property type="match status" value="1"/>
</dbReference>
<dbReference type="Proteomes" id="UP000291116">
    <property type="component" value="Unassembled WGS sequence"/>
</dbReference>
<evidence type="ECO:0008006" key="6">
    <source>
        <dbReference type="Google" id="ProtNLM"/>
    </source>
</evidence>
<organism evidence="4 5">
    <name type="scientific">Pseudo-nitzschia multistriata</name>
    <dbReference type="NCBI Taxonomy" id="183589"/>
    <lineage>
        <taxon>Eukaryota</taxon>
        <taxon>Sar</taxon>
        <taxon>Stramenopiles</taxon>
        <taxon>Ochrophyta</taxon>
        <taxon>Bacillariophyta</taxon>
        <taxon>Bacillariophyceae</taxon>
        <taxon>Bacillariophycidae</taxon>
        <taxon>Bacillariales</taxon>
        <taxon>Bacillariaceae</taxon>
        <taxon>Pseudo-nitzschia</taxon>
    </lineage>
</organism>
<sequence>MQLTPLGCILSRRCSAASTKAAASCGKSFAGLGVCVRLERKNLWRHFSVDTDAVGGGRPSGERLRIAVVGGGAAGLSTALHLAPLVTAGLIGGPIDVFEAGERQSSSIGVGIWSTALYAFRDSKDVESHQIVFDDMFRKGTLSEKVGFRSPSGDWLAESNLAGDKTPDFLFLRESDMLGALRKGIDHEVQRGRVVVHSGPSGRIDSIAEDSPEPWSAPLLVRSDGPENNPPEPTERDYHLIVAADGMNSVLRKTYGGHVAKRRRRFLGTGAMGNESDGLLDLPGDGTTEDRWDVRTHSEATNIQDRHYHVFRGNSTVTRDEVEGLENAFQTWGESCNMRFATVPMEFPLPGGKTREMHTWFITIDDESISSEADPERRKEKLLGAFADWHDPIRQLVGATPAAEISMERAVAHVHSCEPVVNFRRVVEQMRGVPFPSGSRGPVVQFVGDAFMTVDPILAQGFTIGMEGAAALAESLERCLRQDLGGATGPPLGQGSGGRLAFSPRLVRKELLDRHDRRMDRLICLLRSSELVQALGQPTKGSLSGWISRWLVRPAMRLAPGFAKTPFFNRVMEYSLGLHTGGQNK</sequence>
<proteinExistence type="predicted"/>
<evidence type="ECO:0000256" key="2">
    <source>
        <dbReference type="ARBA" id="ARBA00023033"/>
    </source>
</evidence>
<gene>
    <name evidence="4" type="ORF">PSNMU_V1.4_AUG-EV-PASAV3_0033580</name>
</gene>
<evidence type="ECO:0000313" key="5">
    <source>
        <dbReference type="Proteomes" id="UP000291116"/>
    </source>
</evidence>
<dbReference type="OrthoDB" id="39767at2759"/>
<name>A0A448Z3F1_9STRA</name>
<feature type="region of interest" description="Disordered" evidence="3">
    <location>
        <begin position="200"/>
        <end position="234"/>
    </location>
</feature>
<evidence type="ECO:0000313" key="4">
    <source>
        <dbReference type="EMBL" id="VEU36596.1"/>
    </source>
</evidence>